<dbReference type="PIRSF" id="PIRSF000232">
    <property type="entry name" value="YdjA"/>
    <property type="match status" value="1"/>
</dbReference>
<reference evidence="11" key="1">
    <citation type="submission" date="2023-07" db="EMBL/GenBank/DDBJ databases">
        <title>Draft genome sequence of Agarivorans aestuarii strain ZMCS4, a CAZymes producing bacteria isolated from the marine brown algae Clodostephus spongiosus.</title>
        <authorList>
            <person name="Lorente B."/>
            <person name="Cabral C."/>
            <person name="Frias J."/>
            <person name="Faria J."/>
            <person name="Toubarro D."/>
        </authorList>
    </citation>
    <scope>NUCLEOTIDE SEQUENCE [LARGE SCALE GENOMIC DNA]</scope>
    <source>
        <strain evidence="11">ZMCS4</strain>
    </source>
</reference>
<dbReference type="Proteomes" id="UP001310248">
    <property type="component" value="Unassembled WGS sequence"/>
</dbReference>
<accession>A0ABU7G2G8</accession>
<keyword evidence="6 8" id="KW-0560">Oxidoreductase</keyword>
<dbReference type="InterPro" id="IPR052530">
    <property type="entry name" value="NAD(P)H_nitroreductase"/>
</dbReference>
<organism evidence="10 11">
    <name type="scientific">Agarivorans aestuarii</name>
    <dbReference type="NCBI Taxonomy" id="1563703"/>
    <lineage>
        <taxon>Bacteria</taxon>
        <taxon>Pseudomonadati</taxon>
        <taxon>Pseudomonadota</taxon>
        <taxon>Gammaproteobacteria</taxon>
        <taxon>Alteromonadales</taxon>
        <taxon>Alteromonadaceae</taxon>
        <taxon>Agarivorans</taxon>
    </lineage>
</organism>
<evidence type="ECO:0000256" key="4">
    <source>
        <dbReference type="ARBA" id="ARBA00022643"/>
    </source>
</evidence>
<proteinExistence type="inferred from homology"/>
<evidence type="ECO:0000256" key="8">
    <source>
        <dbReference type="PIRNR" id="PIRNR000232"/>
    </source>
</evidence>
<dbReference type="CDD" id="cd02135">
    <property type="entry name" value="YdjA-like"/>
    <property type="match status" value="1"/>
</dbReference>
<keyword evidence="5 8" id="KW-0521">NADP</keyword>
<evidence type="ECO:0000256" key="3">
    <source>
        <dbReference type="ARBA" id="ARBA00022630"/>
    </source>
</evidence>
<comment type="cofactor">
    <cofactor evidence="1 8">
        <name>FMN</name>
        <dbReference type="ChEBI" id="CHEBI:58210"/>
    </cofactor>
</comment>
<dbReference type="Gene3D" id="3.40.109.10">
    <property type="entry name" value="NADH Oxidase"/>
    <property type="match status" value="1"/>
</dbReference>
<gene>
    <name evidence="10" type="ORF">SNR37_002939</name>
</gene>
<dbReference type="EMBL" id="JAYDYW010000005">
    <property type="protein sequence ID" value="MEE1673515.1"/>
    <property type="molecule type" value="Genomic_DNA"/>
</dbReference>
<evidence type="ECO:0000256" key="6">
    <source>
        <dbReference type="ARBA" id="ARBA00023002"/>
    </source>
</evidence>
<sequence>MNSIQQFLNQRVSYHVHELSLPAPNQQQMTDILQVAMSTPDHGKLKPWHFVVINQARIGELINLLQNAWQQANSSLDPQRAKRLASYLKQAPSIVLVSAALTEPSPISKQDQVFSAAAACQMILLAADALGFGGVWYSTDAVELPNVRQLLGLQDKHQPVGFLVLGSPINPRSKTRSDVSEHSFEWLGATQLSPWGQSETVNQEATNEHS</sequence>
<evidence type="ECO:0000256" key="2">
    <source>
        <dbReference type="ARBA" id="ARBA00007118"/>
    </source>
</evidence>
<dbReference type="InterPro" id="IPR000415">
    <property type="entry name" value="Nitroreductase-like"/>
</dbReference>
<keyword evidence="4 8" id="KW-0288">FMN</keyword>
<evidence type="ECO:0000259" key="9">
    <source>
        <dbReference type="Pfam" id="PF00881"/>
    </source>
</evidence>
<dbReference type="EC" id="1.-.-.-" evidence="8"/>
<protein>
    <recommendedName>
        <fullName evidence="8">Putative NAD(P)H nitroreductase</fullName>
        <ecNumber evidence="8">1.-.-.-</ecNumber>
    </recommendedName>
</protein>
<keyword evidence="3 8" id="KW-0285">Flavoprotein</keyword>
<evidence type="ECO:0000256" key="7">
    <source>
        <dbReference type="ARBA" id="ARBA00023027"/>
    </source>
</evidence>
<dbReference type="PANTHER" id="PTHR43821">
    <property type="entry name" value="NAD(P)H NITROREDUCTASE YDJA-RELATED"/>
    <property type="match status" value="1"/>
</dbReference>
<evidence type="ECO:0000256" key="1">
    <source>
        <dbReference type="ARBA" id="ARBA00001917"/>
    </source>
</evidence>
<dbReference type="InterPro" id="IPR026021">
    <property type="entry name" value="YdjA-like"/>
</dbReference>
<name>A0ABU7G2G8_9ALTE</name>
<dbReference type="SUPFAM" id="SSF55469">
    <property type="entry name" value="FMN-dependent nitroreductase-like"/>
    <property type="match status" value="1"/>
</dbReference>
<dbReference type="RefSeq" id="WP_329774803.1">
    <property type="nucleotide sequence ID" value="NZ_JAYDYW010000005.1"/>
</dbReference>
<dbReference type="PANTHER" id="PTHR43821:SF1">
    <property type="entry name" value="NAD(P)H NITROREDUCTASE YDJA-RELATED"/>
    <property type="match status" value="1"/>
</dbReference>
<evidence type="ECO:0000313" key="11">
    <source>
        <dbReference type="Proteomes" id="UP001310248"/>
    </source>
</evidence>
<dbReference type="Pfam" id="PF00881">
    <property type="entry name" value="Nitroreductase"/>
    <property type="match status" value="1"/>
</dbReference>
<dbReference type="InterPro" id="IPR029479">
    <property type="entry name" value="Nitroreductase"/>
</dbReference>
<comment type="similarity">
    <text evidence="2 8">Belongs to the nitroreductase family.</text>
</comment>
<keyword evidence="11" id="KW-1185">Reference proteome</keyword>
<evidence type="ECO:0000313" key="10">
    <source>
        <dbReference type="EMBL" id="MEE1673515.1"/>
    </source>
</evidence>
<feature type="domain" description="Nitroreductase" evidence="9">
    <location>
        <begin position="25"/>
        <end position="166"/>
    </location>
</feature>
<keyword evidence="7 8" id="KW-0520">NAD</keyword>
<evidence type="ECO:0000256" key="5">
    <source>
        <dbReference type="ARBA" id="ARBA00022857"/>
    </source>
</evidence>
<comment type="caution">
    <text evidence="10">The sequence shown here is derived from an EMBL/GenBank/DDBJ whole genome shotgun (WGS) entry which is preliminary data.</text>
</comment>